<gene>
    <name evidence="3" type="ORF">OMM_04394</name>
</gene>
<protein>
    <submittedName>
        <fullName evidence="3">Family 2 glycosyl transferase</fullName>
    </submittedName>
</protein>
<keyword evidence="1" id="KW-1133">Transmembrane helix</keyword>
<feature type="domain" description="Glycosyltransferase 2-like" evidence="2">
    <location>
        <begin position="9"/>
        <end position="167"/>
    </location>
</feature>
<evidence type="ECO:0000313" key="4">
    <source>
        <dbReference type="Proteomes" id="UP000189670"/>
    </source>
</evidence>
<comment type="caution">
    <text evidence="3">The sequence shown here is derived from an EMBL/GenBank/DDBJ whole genome shotgun (WGS) entry which is preliminary data.</text>
</comment>
<keyword evidence="3" id="KW-0808">Transferase</keyword>
<proteinExistence type="predicted"/>
<accession>A0A1V1P1N7</accession>
<dbReference type="AlphaFoldDB" id="A0A1V1P1N7"/>
<dbReference type="InterPro" id="IPR029044">
    <property type="entry name" value="Nucleotide-diphossugar_trans"/>
</dbReference>
<evidence type="ECO:0000256" key="1">
    <source>
        <dbReference type="SAM" id="Phobius"/>
    </source>
</evidence>
<dbReference type="EMBL" id="ATBP01000852">
    <property type="protein sequence ID" value="ETR68721.1"/>
    <property type="molecule type" value="Genomic_DNA"/>
</dbReference>
<reference evidence="4" key="1">
    <citation type="submission" date="2012-11" db="EMBL/GenBank/DDBJ databases">
        <authorList>
            <person name="Lucero-Rivera Y.E."/>
            <person name="Tovar-Ramirez D."/>
        </authorList>
    </citation>
    <scope>NUCLEOTIDE SEQUENCE [LARGE SCALE GENOMIC DNA]</scope>
    <source>
        <strain evidence="4">Araruama</strain>
    </source>
</reference>
<dbReference type="PANTHER" id="PTHR43685">
    <property type="entry name" value="GLYCOSYLTRANSFERASE"/>
    <property type="match status" value="1"/>
</dbReference>
<dbReference type="Proteomes" id="UP000189670">
    <property type="component" value="Unassembled WGS sequence"/>
</dbReference>
<dbReference type="InterPro" id="IPR001173">
    <property type="entry name" value="Glyco_trans_2-like"/>
</dbReference>
<dbReference type="InterPro" id="IPR050834">
    <property type="entry name" value="Glycosyltransf_2"/>
</dbReference>
<feature type="transmembrane region" description="Helical" evidence="1">
    <location>
        <begin position="302"/>
        <end position="321"/>
    </location>
</feature>
<dbReference type="PANTHER" id="PTHR43685:SF3">
    <property type="entry name" value="SLR2126 PROTEIN"/>
    <property type="match status" value="1"/>
</dbReference>
<dbReference type="Gene3D" id="3.90.550.10">
    <property type="entry name" value="Spore Coat Polysaccharide Biosynthesis Protein SpsA, Chain A"/>
    <property type="match status" value="1"/>
</dbReference>
<feature type="transmembrane region" description="Helical" evidence="1">
    <location>
        <begin position="249"/>
        <end position="282"/>
    </location>
</feature>
<dbReference type="SUPFAM" id="SSF53448">
    <property type="entry name" value="Nucleotide-diphospho-sugar transferases"/>
    <property type="match status" value="1"/>
</dbReference>
<keyword evidence="1" id="KW-0812">Transmembrane</keyword>
<name>A0A1V1P1N7_9BACT</name>
<organism evidence="3 4">
    <name type="scientific">Candidatus Magnetoglobus multicellularis str. Araruama</name>
    <dbReference type="NCBI Taxonomy" id="890399"/>
    <lineage>
        <taxon>Bacteria</taxon>
        <taxon>Pseudomonadati</taxon>
        <taxon>Thermodesulfobacteriota</taxon>
        <taxon>Desulfobacteria</taxon>
        <taxon>Desulfobacterales</taxon>
        <taxon>Desulfobacteraceae</taxon>
        <taxon>Candidatus Magnetoglobus</taxon>
    </lineage>
</organism>
<sequence>MKKVEPTVSIIIPVHKQANEFENCLESLSKTTYPNYEIIVIADGPATQQVKLAKAYSAKIFQLETPCGPAKARNLGAKKATGDFIFFTDSDVMVYPETIENIIQIFQDHTDIAAVIGSYDDQPSAPNFFSQYKNLIHHYVHQTSNSDASTFWTACGGIRRNIFWEIGGFNEKYRYPSIEDIEFGYRLKKAGHSIRLEKSVLVKHLKHWSLASLFKTDFFYRAIPWTDLILNENNFINDLNVKIQERISVSLICLLIISFLLLQFSSLMIVPIFFCMFILLALNKELYLFFYHKHGSAFVLKSIGWHWFYYFYCAVAFVYVYSLKKMKWRHC</sequence>
<evidence type="ECO:0000259" key="2">
    <source>
        <dbReference type="Pfam" id="PF00535"/>
    </source>
</evidence>
<dbReference type="GO" id="GO:0016740">
    <property type="term" value="F:transferase activity"/>
    <property type="evidence" value="ECO:0007669"/>
    <property type="project" value="UniProtKB-KW"/>
</dbReference>
<dbReference type="Pfam" id="PF00535">
    <property type="entry name" value="Glycos_transf_2"/>
    <property type="match status" value="1"/>
</dbReference>
<evidence type="ECO:0000313" key="3">
    <source>
        <dbReference type="EMBL" id="ETR68721.1"/>
    </source>
</evidence>
<keyword evidence="1" id="KW-0472">Membrane</keyword>